<organism evidence="1 2">
    <name type="scientific">Solanum verrucosum</name>
    <dbReference type="NCBI Taxonomy" id="315347"/>
    <lineage>
        <taxon>Eukaryota</taxon>
        <taxon>Viridiplantae</taxon>
        <taxon>Streptophyta</taxon>
        <taxon>Embryophyta</taxon>
        <taxon>Tracheophyta</taxon>
        <taxon>Spermatophyta</taxon>
        <taxon>Magnoliopsida</taxon>
        <taxon>eudicotyledons</taxon>
        <taxon>Gunneridae</taxon>
        <taxon>Pentapetalae</taxon>
        <taxon>asterids</taxon>
        <taxon>lamiids</taxon>
        <taxon>Solanales</taxon>
        <taxon>Solanaceae</taxon>
        <taxon>Solanoideae</taxon>
        <taxon>Solaneae</taxon>
        <taxon>Solanum</taxon>
    </lineage>
</organism>
<evidence type="ECO:0008006" key="3">
    <source>
        <dbReference type="Google" id="ProtNLM"/>
    </source>
</evidence>
<dbReference type="GO" id="GO:0046570">
    <property type="term" value="F:methylthioribulose 1-phosphate dehydratase activity"/>
    <property type="evidence" value="ECO:0007669"/>
    <property type="project" value="TreeGrafter"/>
</dbReference>
<dbReference type="PANTHER" id="PTHR10640">
    <property type="entry name" value="METHYLTHIORIBULOSE-1-PHOSPHATE DEHYDRATASE"/>
    <property type="match status" value="1"/>
</dbReference>
<dbReference type="GO" id="GO:0005737">
    <property type="term" value="C:cytoplasm"/>
    <property type="evidence" value="ECO:0007669"/>
    <property type="project" value="TreeGrafter"/>
</dbReference>
<accession>A0AAF0U5F9</accession>
<dbReference type="EMBL" id="CP133618">
    <property type="protein sequence ID" value="WMV39712.1"/>
    <property type="molecule type" value="Genomic_DNA"/>
</dbReference>
<dbReference type="AlphaFoldDB" id="A0AAF0U5F9"/>
<dbReference type="GO" id="GO:0019509">
    <property type="term" value="P:L-methionine salvage from methylthioadenosine"/>
    <property type="evidence" value="ECO:0007669"/>
    <property type="project" value="TreeGrafter"/>
</dbReference>
<sequence>MKAYRELTESLTEAIKAYPRTTAVLVCNHGIYIWGDSCISAKTQELTGQCQLMLPFRMQKQVHLLKWQHKAIKAVHLFGY</sequence>
<evidence type="ECO:0000313" key="2">
    <source>
        <dbReference type="Proteomes" id="UP001234989"/>
    </source>
</evidence>
<reference evidence="1" key="1">
    <citation type="submission" date="2023-08" db="EMBL/GenBank/DDBJ databases">
        <title>A de novo genome assembly of Solanum verrucosum Schlechtendal, a Mexican diploid species geographically isolated from the other diploid A-genome species in potato relatives.</title>
        <authorList>
            <person name="Hosaka K."/>
        </authorList>
    </citation>
    <scope>NUCLEOTIDE SEQUENCE</scope>
    <source>
        <tissue evidence="1">Young leaves</tissue>
    </source>
</reference>
<dbReference type="Gene3D" id="3.40.225.10">
    <property type="entry name" value="Class II aldolase/adducin N-terminal domain"/>
    <property type="match status" value="1"/>
</dbReference>
<name>A0AAF0U5F9_SOLVR</name>
<protein>
    <recommendedName>
        <fullName evidence="3">Class II aldolase/adducin N-terminal domain-containing protein</fullName>
    </recommendedName>
</protein>
<keyword evidence="2" id="KW-1185">Reference proteome</keyword>
<proteinExistence type="predicted"/>
<dbReference type="PANTHER" id="PTHR10640:SF7">
    <property type="entry name" value="METHYLTHIORIBULOSE-1-PHOSPHATE DEHYDRATASE"/>
    <property type="match status" value="1"/>
</dbReference>
<gene>
    <name evidence="1" type="ORF">MTR67_033097</name>
</gene>
<dbReference type="SUPFAM" id="SSF53639">
    <property type="entry name" value="AraD/HMP-PK domain-like"/>
    <property type="match status" value="1"/>
</dbReference>
<dbReference type="InterPro" id="IPR036409">
    <property type="entry name" value="Aldolase_II/adducin_N_sf"/>
</dbReference>
<evidence type="ECO:0000313" key="1">
    <source>
        <dbReference type="EMBL" id="WMV39712.1"/>
    </source>
</evidence>
<dbReference type="Proteomes" id="UP001234989">
    <property type="component" value="Chromosome 7"/>
</dbReference>